<reference evidence="2 3" key="1">
    <citation type="journal article" date="2018" name="Sci. Rep.">
        <title>Genome sequence of the cauliflower mushroom Sparassis crispa (Hanabiratake) and its association with beneficial usage.</title>
        <authorList>
            <person name="Kiyama R."/>
            <person name="Furutani Y."/>
            <person name="Kawaguchi K."/>
            <person name="Nakanishi T."/>
        </authorList>
    </citation>
    <scope>NUCLEOTIDE SEQUENCE [LARGE SCALE GENOMIC DNA]</scope>
</reference>
<organism evidence="2 3">
    <name type="scientific">Sparassis crispa</name>
    <dbReference type="NCBI Taxonomy" id="139825"/>
    <lineage>
        <taxon>Eukaryota</taxon>
        <taxon>Fungi</taxon>
        <taxon>Dikarya</taxon>
        <taxon>Basidiomycota</taxon>
        <taxon>Agaricomycotina</taxon>
        <taxon>Agaricomycetes</taxon>
        <taxon>Polyporales</taxon>
        <taxon>Sparassidaceae</taxon>
        <taxon>Sparassis</taxon>
    </lineage>
</organism>
<feature type="compositionally biased region" description="Basic and acidic residues" evidence="1">
    <location>
        <begin position="162"/>
        <end position="173"/>
    </location>
</feature>
<comment type="caution">
    <text evidence="2">The sequence shown here is derived from an EMBL/GenBank/DDBJ whole genome shotgun (WGS) entry which is preliminary data.</text>
</comment>
<feature type="compositionally biased region" description="Basic and acidic residues" evidence="1">
    <location>
        <begin position="118"/>
        <end position="128"/>
    </location>
</feature>
<evidence type="ECO:0000256" key="1">
    <source>
        <dbReference type="SAM" id="MobiDB-lite"/>
    </source>
</evidence>
<feature type="region of interest" description="Disordered" evidence="1">
    <location>
        <begin position="108"/>
        <end position="143"/>
    </location>
</feature>
<dbReference type="GeneID" id="38786170"/>
<accession>A0A401H4C1</accession>
<dbReference type="AlphaFoldDB" id="A0A401H4C1"/>
<evidence type="ECO:0000313" key="2">
    <source>
        <dbReference type="EMBL" id="GBE89253.1"/>
    </source>
</evidence>
<dbReference type="RefSeq" id="XP_027620166.1">
    <property type="nucleotide sequence ID" value="XM_027764365.1"/>
</dbReference>
<proteinExistence type="predicted"/>
<dbReference type="Proteomes" id="UP000287166">
    <property type="component" value="Unassembled WGS sequence"/>
</dbReference>
<feature type="compositionally biased region" description="Low complexity" evidence="1">
    <location>
        <begin position="223"/>
        <end position="232"/>
    </location>
</feature>
<name>A0A401H4C1_9APHY</name>
<sequence>MASFSWSDSVQAAFSSCLVCLHSSSDTDHTQSPNSNSRPSRQSNALISTMPPPRARPDELEGLLADSDSADAETMSLHSNIGEEHRRKKRRRPRKGIRLFGLDLFGRPPIHLSESESEGERSGRRDRTISSSTLDSDASPLDPSAIEQFSATRLAAATAAADEERRRAKEERRMLRKERKQLKRVAMEMGLGLQHGGEEFEGFQGSGSGYPTSYNKGPGSGSGSMSFPGSPFTEEFGPFMEGQQVAPDDDGDAGADFGAESYTRPATHSTSSGTGSDSRSRTSASVSNSNSTSNVDPSRYNHHYLTQQPAPLASPTFRSSPQQPHKKQKRRSTKSKSHSAKQSESSGSHSPSLLTSQSPSIQSPPADRAFAQPEIAAPPFSEDAPEAQLNGFSSAALRPQGQKVLSVPSPVDEGFPSVGLRGLQRTKSDMGVFLARRGDD</sequence>
<feature type="region of interest" description="Disordered" evidence="1">
    <location>
        <begin position="24"/>
        <end position="65"/>
    </location>
</feature>
<feature type="compositionally biased region" description="Basic residues" evidence="1">
    <location>
        <begin position="324"/>
        <end position="339"/>
    </location>
</feature>
<feature type="compositionally biased region" description="Low complexity" evidence="1">
    <location>
        <begin position="254"/>
        <end position="298"/>
    </location>
</feature>
<keyword evidence="3" id="KW-1185">Reference proteome</keyword>
<dbReference type="InParanoid" id="A0A401H4C1"/>
<dbReference type="OrthoDB" id="3255924at2759"/>
<feature type="compositionally biased region" description="Low complexity" evidence="1">
    <location>
        <begin position="340"/>
        <end position="365"/>
    </location>
</feature>
<gene>
    <name evidence="2" type="ORF">SCP_1502610</name>
</gene>
<evidence type="ECO:0000313" key="3">
    <source>
        <dbReference type="Proteomes" id="UP000287166"/>
    </source>
</evidence>
<feature type="compositionally biased region" description="Low complexity" evidence="1">
    <location>
        <begin position="31"/>
        <end position="44"/>
    </location>
</feature>
<dbReference type="EMBL" id="BFAD01000015">
    <property type="protein sequence ID" value="GBE89253.1"/>
    <property type="molecule type" value="Genomic_DNA"/>
</dbReference>
<feature type="region of interest" description="Disordered" evidence="1">
    <location>
        <begin position="157"/>
        <end position="180"/>
    </location>
</feature>
<protein>
    <submittedName>
        <fullName evidence="2">Uncharacterized protein</fullName>
    </submittedName>
</protein>
<feature type="region of interest" description="Disordered" evidence="1">
    <location>
        <begin position="197"/>
        <end position="427"/>
    </location>
</feature>